<reference evidence="3" key="1">
    <citation type="journal article" date="2017" name="Genome Biol.">
        <title>Comparative genomics reveals high biological diversity and specific adaptations in the industrially and medically important fungal genus Aspergillus.</title>
        <authorList>
            <person name="de Vries R.P."/>
            <person name="Riley R."/>
            <person name="Wiebenga A."/>
            <person name="Aguilar-Osorio G."/>
            <person name="Amillis S."/>
            <person name="Uchima C.A."/>
            <person name="Anderluh G."/>
            <person name="Asadollahi M."/>
            <person name="Askin M."/>
            <person name="Barry K."/>
            <person name="Battaglia E."/>
            <person name="Bayram O."/>
            <person name="Benocci T."/>
            <person name="Braus-Stromeyer S.A."/>
            <person name="Caldana C."/>
            <person name="Canovas D."/>
            <person name="Cerqueira G.C."/>
            <person name="Chen F."/>
            <person name="Chen W."/>
            <person name="Choi C."/>
            <person name="Clum A."/>
            <person name="Dos Santos R.A."/>
            <person name="Damasio A.R."/>
            <person name="Diallinas G."/>
            <person name="Emri T."/>
            <person name="Fekete E."/>
            <person name="Flipphi M."/>
            <person name="Freyberg S."/>
            <person name="Gallo A."/>
            <person name="Gournas C."/>
            <person name="Habgood R."/>
            <person name="Hainaut M."/>
            <person name="Harispe M.L."/>
            <person name="Henrissat B."/>
            <person name="Hilden K.S."/>
            <person name="Hope R."/>
            <person name="Hossain A."/>
            <person name="Karabika E."/>
            <person name="Karaffa L."/>
            <person name="Karanyi Z."/>
            <person name="Krasevec N."/>
            <person name="Kuo A."/>
            <person name="Kusch H."/>
            <person name="LaButti K."/>
            <person name="Lagendijk E.L."/>
            <person name="Lapidus A."/>
            <person name="Levasseur A."/>
            <person name="Lindquist E."/>
            <person name="Lipzen A."/>
            <person name="Logrieco A.F."/>
            <person name="MacCabe A."/>
            <person name="Maekelae M.R."/>
            <person name="Malavazi I."/>
            <person name="Melin P."/>
            <person name="Meyer V."/>
            <person name="Mielnichuk N."/>
            <person name="Miskei M."/>
            <person name="Molnar A.P."/>
            <person name="Mule G."/>
            <person name="Ngan C.Y."/>
            <person name="Orejas M."/>
            <person name="Orosz E."/>
            <person name="Ouedraogo J.P."/>
            <person name="Overkamp K.M."/>
            <person name="Park H.-S."/>
            <person name="Perrone G."/>
            <person name="Piumi F."/>
            <person name="Punt P.J."/>
            <person name="Ram A.F."/>
            <person name="Ramon A."/>
            <person name="Rauscher S."/>
            <person name="Record E."/>
            <person name="Riano-Pachon D.M."/>
            <person name="Robert V."/>
            <person name="Roehrig J."/>
            <person name="Ruller R."/>
            <person name="Salamov A."/>
            <person name="Salih N.S."/>
            <person name="Samson R.A."/>
            <person name="Sandor E."/>
            <person name="Sanguinetti M."/>
            <person name="Schuetze T."/>
            <person name="Sepcic K."/>
            <person name="Shelest E."/>
            <person name="Sherlock G."/>
            <person name="Sophianopoulou V."/>
            <person name="Squina F.M."/>
            <person name="Sun H."/>
            <person name="Susca A."/>
            <person name="Todd R.B."/>
            <person name="Tsang A."/>
            <person name="Unkles S.E."/>
            <person name="van de Wiele N."/>
            <person name="van Rossen-Uffink D."/>
            <person name="Oliveira J.V."/>
            <person name="Vesth T.C."/>
            <person name="Visser J."/>
            <person name="Yu J.-H."/>
            <person name="Zhou M."/>
            <person name="Andersen M.R."/>
            <person name="Archer D.B."/>
            <person name="Baker S.E."/>
            <person name="Benoit I."/>
            <person name="Brakhage A.A."/>
            <person name="Braus G.H."/>
            <person name="Fischer R."/>
            <person name="Frisvad J.C."/>
            <person name="Goldman G.H."/>
            <person name="Houbraken J."/>
            <person name="Oakley B."/>
            <person name="Pocsi I."/>
            <person name="Scazzocchio C."/>
            <person name="Seiboth B."/>
            <person name="vanKuyk P.A."/>
            <person name="Wortman J."/>
            <person name="Dyer P.S."/>
            <person name="Grigoriev I.V."/>
        </authorList>
    </citation>
    <scope>NUCLEOTIDE SEQUENCE [LARGE SCALE GENOMIC DNA]</scope>
    <source>
        <strain evidence="3">CBS 516.65</strain>
    </source>
</reference>
<sequence>MPGDDEPVMDEELTIAGLERSSGGLPVPLLLRIEGAKQEVGTSEGTGFEGFEEIVIDRVKPLGVPSRNFNPTLMKKYYGTGNETGEQGRYAEQLTRFLSSIWVQLGVGIYMADRSEKSKAPEEKEKARKGKKAAKKKEEEYNSGDNSPVPDLIMFD</sequence>
<name>A0A1L9VXA8_ASPGL</name>
<dbReference type="RefSeq" id="XP_022405211.1">
    <property type="nucleotide sequence ID" value="XM_022544080.1"/>
</dbReference>
<protein>
    <submittedName>
        <fullName evidence="2">Uncharacterized protein</fullName>
    </submittedName>
</protein>
<keyword evidence="3" id="KW-1185">Reference proteome</keyword>
<evidence type="ECO:0000313" key="3">
    <source>
        <dbReference type="Proteomes" id="UP000184300"/>
    </source>
</evidence>
<feature type="compositionally biased region" description="Basic and acidic residues" evidence="1">
    <location>
        <begin position="114"/>
        <end position="126"/>
    </location>
</feature>
<dbReference type="Proteomes" id="UP000184300">
    <property type="component" value="Unassembled WGS sequence"/>
</dbReference>
<evidence type="ECO:0000313" key="2">
    <source>
        <dbReference type="EMBL" id="OJJ88535.1"/>
    </source>
</evidence>
<dbReference type="VEuPathDB" id="FungiDB:ASPGLDRAFT_31673"/>
<proteinExistence type="predicted"/>
<evidence type="ECO:0000256" key="1">
    <source>
        <dbReference type="SAM" id="MobiDB-lite"/>
    </source>
</evidence>
<dbReference type="AlphaFoldDB" id="A0A1L9VXA8"/>
<organism evidence="2 3">
    <name type="scientific">Aspergillus glaucus CBS 516.65</name>
    <dbReference type="NCBI Taxonomy" id="1160497"/>
    <lineage>
        <taxon>Eukaryota</taxon>
        <taxon>Fungi</taxon>
        <taxon>Dikarya</taxon>
        <taxon>Ascomycota</taxon>
        <taxon>Pezizomycotina</taxon>
        <taxon>Eurotiomycetes</taxon>
        <taxon>Eurotiomycetidae</taxon>
        <taxon>Eurotiales</taxon>
        <taxon>Aspergillaceae</taxon>
        <taxon>Aspergillus</taxon>
        <taxon>Aspergillus subgen. Aspergillus</taxon>
    </lineage>
</organism>
<gene>
    <name evidence="2" type="ORF">ASPGLDRAFT_31673</name>
</gene>
<dbReference type="EMBL" id="KV878889">
    <property type="protein sequence ID" value="OJJ88535.1"/>
    <property type="molecule type" value="Genomic_DNA"/>
</dbReference>
<feature type="region of interest" description="Disordered" evidence="1">
    <location>
        <begin position="114"/>
        <end position="156"/>
    </location>
</feature>
<dbReference type="GeneID" id="34460341"/>
<accession>A0A1L9VXA8</accession>